<keyword evidence="3" id="KW-0175">Coiled coil</keyword>
<dbReference type="Pfam" id="PF07508">
    <property type="entry name" value="Recombinase"/>
    <property type="match status" value="1"/>
</dbReference>
<keyword evidence="2" id="KW-0233">DNA recombination</keyword>
<evidence type="ECO:0000313" key="5">
    <source>
        <dbReference type="EMBL" id="QDV55343.1"/>
    </source>
</evidence>
<name>A0A518IQJ6_9BACT</name>
<dbReference type="Gene3D" id="3.40.50.1390">
    <property type="entry name" value="Resolvase, N-terminal catalytic domain"/>
    <property type="match status" value="1"/>
</dbReference>
<organism evidence="5 6">
    <name type="scientific">Rosistilla oblonga</name>
    <dbReference type="NCBI Taxonomy" id="2527990"/>
    <lineage>
        <taxon>Bacteria</taxon>
        <taxon>Pseudomonadati</taxon>
        <taxon>Planctomycetota</taxon>
        <taxon>Planctomycetia</taxon>
        <taxon>Pirellulales</taxon>
        <taxon>Pirellulaceae</taxon>
        <taxon>Rosistilla</taxon>
    </lineage>
</organism>
<dbReference type="InterPro" id="IPR011109">
    <property type="entry name" value="DNA_bind_recombinase_dom"/>
</dbReference>
<gene>
    <name evidence="5" type="ORF">Mal33_13140</name>
</gene>
<accession>A0A518IQJ6</accession>
<keyword evidence="1" id="KW-0238">DNA-binding</keyword>
<proteinExistence type="predicted"/>
<dbReference type="GO" id="GO:0003677">
    <property type="term" value="F:DNA binding"/>
    <property type="evidence" value="ECO:0007669"/>
    <property type="project" value="UniProtKB-KW"/>
</dbReference>
<dbReference type="InterPro" id="IPR038109">
    <property type="entry name" value="DNA_bind_recomb_sf"/>
</dbReference>
<dbReference type="SUPFAM" id="SSF53041">
    <property type="entry name" value="Resolvase-like"/>
    <property type="match status" value="1"/>
</dbReference>
<evidence type="ECO:0000259" key="4">
    <source>
        <dbReference type="SMART" id="SM00857"/>
    </source>
</evidence>
<evidence type="ECO:0000256" key="2">
    <source>
        <dbReference type="ARBA" id="ARBA00023172"/>
    </source>
</evidence>
<dbReference type="InterPro" id="IPR050639">
    <property type="entry name" value="SSR_resolvase"/>
</dbReference>
<evidence type="ECO:0000256" key="3">
    <source>
        <dbReference type="SAM" id="Coils"/>
    </source>
</evidence>
<evidence type="ECO:0000313" key="6">
    <source>
        <dbReference type="Proteomes" id="UP000316770"/>
    </source>
</evidence>
<dbReference type="InterPro" id="IPR036162">
    <property type="entry name" value="Resolvase-like_N_sf"/>
</dbReference>
<dbReference type="RefSeq" id="WP_145283156.1">
    <property type="nucleotide sequence ID" value="NZ_CP036318.1"/>
</dbReference>
<dbReference type="Proteomes" id="UP000316770">
    <property type="component" value="Chromosome"/>
</dbReference>
<dbReference type="Gene3D" id="3.90.1750.20">
    <property type="entry name" value="Putative Large Serine Recombinase, Chain B, Domain 2"/>
    <property type="match status" value="1"/>
</dbReference>
<feature type="domain" description="Resolvase/invertase-type recombinase catalytic" evidence="4">
    <location>
        <begin position="19"/>
        <end position="166"/>
    </location>
</feature>
<dbReference type="InterPro" id="IPR006119">
    <property type="entry name" value="Resolv_N"/>
</dbReference>
<dbReference type="Pfam" id="PF00239">
    <property type="entry name" value="Resolvase"/>
    <property type="match status" value="1"/>
</dbReference>
<feature type="coiled-coil region" evidence="3">
    <location>
        <begin position="409"/>
        <end position="470"/>
    </location>
</feature>
<dbReference type="EMBL" id="CP036318">
    <property type="protein sequence ID" value="QDV55343.1"/>
    <property type="molecule type" value="Genomic_DNA"/>
</dbReference>
<evidence type="ECO:0000256" key="1">
    <source>
        <dbReference type="ARBA" id="ARBA00023125"/>
    </source>
</evidence>
<keyword evidence="6" id="KW-1185">Reference proteome</keyword>
<sequence length="650" mass="73735">MSFRRNEVPPPKNGRRYRGVAVCRISTVKQNEMSLEDQGALYRERLPEFFEGPYDLEMMATQGSGELLDRAEFIDLSEKVSSGVYDFVVAEDLGRIARRIQVMILCEEAEDSATRIIAINDRVDTLESESWRQNAFFATMRHESYNRDTSNRIKRSHRNRFSNGDMVRQLPAGYIKPHPGATEADCTKAPGAQAVYDEWFDRLERGESFAGIATWLNAIQFPLGMSVKKSKWDGTLVGQTTRNPILMGLREHNRRTAVRVNRTGRRRSVPAPSELRLQRKCPRLAFIVPERFARVMRMLEARNAKYSKGIEAANIRGIRSRGTRNDSRWPSQHVLCGICGRKFVLGGHGRKERMMCDGVRSYDCWHAMTVNQSELAQAVATRVFAEIETLSDFDSDLVRQIHAEADEWRARQNTDLRQYHAESARLQREIDNLANAIADGLESPTVRARLASAEREQNKLKDTISESTDNAPEAIVIPTADQIRALARKTFLGLSVDSPEFGRIMREVVTDFYVLPYRLIDGGQISPRCVFTLNVAALQGVRIPAELAAPSIQAVVDLTRSPQRVTFRKRVCQLRESGMTEREVAAQLTITQTAAQRAAKLDREMIGLGLTDPWVPVRDDQSAADCYSRIRNDRYRFNPLPGFQSKFPMT</sequence>
<dbReference type="GO" id="GO:0000150">
    <property type="term" value="F:DNA strand exchange activity"/>
    <property type="evidence" value="ECO:0007669"/>
    <property type="project" value="InterPro"/>
</dbReference>
<dbReference type="SMART" id="SM00857">
    <property type="entry name" value="Resolvase"/>
    <property type="match status" value="1"/>
</dbReference>
<reference evidence="5 6" key="1">
    <citation type="submission" date="2019-02" db="EMBL/GenBank/DDBJ databases">
        <title>Deep-cultivation of Planctomycetes and their phenomic and genomic characterization uncovers novel biology.</title>
        <authorList>
            <person name="Wiegand S."/>
            <person name="Jogler M."/>
            <person name="Boedeker C."/>
            <person name="Pinto D."/>
            <person name="Vollmers J."/>
            <person name="Rivas-Marin E."/>
            <person name="Kohn T."/>
            <person name="Peeters S.H."/>
            <person name="Heuer A."/>
            <person name="Rast P."/>
            <person name="Oberbeckmann S."/>
            <person name="Bunk B."/>
            <person name="Jeske O."/>
            <person name="Meyerdierks A."/>
            <person name="Storesund J.E."/>
            <person name="Kallscheuer N."/>
            <person name="Luecker S."/>
            <person name="Lage O.M."/>
            <person name="Pohl T."/>
            <person name="Merkel B.J."/>
            <person name="Hornburger P."/>
            <person name="Mueller R.-W."/>
            <person name="Bruemmer F."/>
            <person name="Labrenz M."/>
            <person name="Spormann A.M."/>
            <person name="Op den Camp H."/>
            <person name="Overmann J."/>
            <person name="Amann R."/>
            <person name="Jetten M.S.M."/>
            <person name="Mascher T."/>
            <person name="Medema M.H."/>
            <person name="Devos D.P."/>
            <person name="Kaster A.-K."/>
            <person name="Ovreas L."/>
            <person name="Rohde M."/>
            <person name="Galperin M.Y."/>
            <person name="Jogler C."/>
        </authorList>
    </citation>
    <scope>NUCLEOTIDE SEQUENCE [LARGE SCALE GENOMIC DNA]</scope>
    <source>
        <strain evidence="5 6">Mal33</strain>
    </source>
</reference>
<dbReference type="PANTHER" id="PTHR30461:SF2">
    <property type="entry name" value="SERINE RECOMBINASE PINE-RELATED"/>
    <property type="match status" value="1"/>
</dbReference>
<dbReference type="PANTHER" id="PTHR30461">
    <property type="entry name" value="DNA-INVERTASE FROM LAMBDOID PROPHAGE"/>
    <property type="match status" value="1"/>
</dbReference>
<dbReference type="AlphaFoldDB" id="A0A518IQJ6"/>
<protein>
    <submittedName>
        <fullName evidence="5">Recombinase</fullName>
    </submittedName>
</protein>